<evidence type="ECO:0000256" key="1">
    <source>
        <dbReference type="ARBA" id="ARBA00006643"/>
    </source>
</evidence>
<dbReference type="NCBIfam" id="TIGR00756">
    <property type="entry name" value="PPR"/>
    <property type="match status" value="7"/>
</dbReference>
<dbReference type="GO" id="GO:0003723">
    <property type="term" value="F:RNA binding"/>
    <property type="evidence" value="ECO:0007669"/>
    <property type="project" value="InterPro"/>
</dbReference>
<dbReference type="InterPro" id="IPR011990">
    <property type="entry name" value="TPR-like_helical_dom_sf"/>
</dbReference>
<dbReference type="EMBL" id="NKXS01000079">
    <property type="protein sequence ID" value="PIN26521.1"/>
    <property type="molecule type" value="Genomic_DNA"/>
</dbReference>
<proteinExistence type="inferred from homology"/>
<comment type="similarity">
    <text evidence="1">Belongs to the PPR family. PCMP-H subfamily.</text>
</comment>
<dbReference type="GO" id="GO:0008270">
    <property type="term" value="F:zinc ion binding"/>
    <property type="evidence" value="ECO:0007669"/>
    <property type="project" value="InterPro"/>
</dbReference>
<evidence type="ECO:0000313" key="6">
    <source>
        <dbReference type="Proteomes" id="UP000231279"/>
    </source>
</evidence>
<keyword evidence="6" id="KW-1185">Reference proteome</keyword>
<dbReference type="GO" id="GO:0009451">
    <property type="term" value="P:RNA modification"/>
    <property type="evidence" value="ECO:0007669"/>
    <property type="project" value="InterPro"/>
</dbReference>
<evidence type="ECO:0000313" key="5">
    <source>
        <dbReference type="EMBL" id="PIN26521.1"/>
    </source>
</evidence>
<dbReference type="PANTHER" id="PTHR47926">
    <property type="entry name" value="PENTATRICOPEPTIDE REPEAT-CONTAINING PROTEIN"/>
    <property type="match status" value="1"/>
</dbReference>
<dbReference type="STRING" id="429701.A0A2G9I9U0"/>
<dbReference type="InterPro" id="IPR046848">
    <property type="entry name" value="E_motif"/>
</dbReference>
<gene>
    <name evidence="5" type="ORF">CDL12_00724</name>
</gene>
<dbReference type="AlphaFoldDB" id="A0A2G9I9U0"/>
<feature type="repeat" description="PPR" evidence="3">
    <location>
        <begin position="613"/>
        <end position="647"/>
    </location>
</feature>
<dbReference type="InterPro" id="IPR002885">
    <property type="entry name" value="PPR_rpt"/>
</dbReference>
<organism evidence="5 6">
    <name type="scientific">Handroanthus impetiginosus</name>
    <dbReference type="NCBI Taxonomy" id="429701"/>
    <lineage>
        <taxon>Eukaryota</taxon>
        <taxon>Viridiplantae</taxon>
        <taxon>Streptophyta</taxon>
        <taxon>Embryophyta</taxon>
        <taxon>Tracheophyta</taxon>
        <taxon>Spermatophyta</taxon>
        <taxon>Magnoliopsida</taxon>
        <taxon>eudicotyledons</taxon>
        <taxon>Gunneridae</taxon>
        <taxon>Pentapetalae</taxon>
        <taxon>asterids</taxon>
        <taxon>lamiids</taxon>
        <taxon>Lamiales</taxon>
        <taxon>Bignoniaceae</taxon>
        <taxon>Crescentiina</taxon>
        <taxon>Tabebuia alliance</taxon>
        <taxon>Handroanthus</taxon>
    </lineage>
</organism>
<name>A0A2G9I9U0_9LAMI</name>
<dbReference type="FunFam" id="1.25.40.10:FF:000280">
    <property type="entry name" value="Pentatricopeptide repeat-containing protein"/>
    <property type="match status" value="1"/>
</dbReference>
<sequence length="919" mass="103997">MEANILLHHLNFIRQRNFPTKYSLLNAAETPTETPYLASPEPSSNKFSKFNPISSVKARHAQIVKMPQNKDSDIKVQSLITSYLEFGDFQSAAMVFFVGFAENYLYWNSFLEDFRSSGGDPFQILEVFVKLHNTGVTFGSETLATVLKLSANVVDAWLGLEVHACLIKRGFDLDIYSKCALMNFYGTCWGLDIAYEVFNETSDDSSLLWNEAVLVTLRNEKWLQGIEFFRQMQFSSVKANTFTIAKVLQACGKVETLDEGKQVHGYVIRNAMESNVFICNSLINMYLKNGSVQFARAVFDRMENRNLSTWNSIISGYATFGYLKDARELLRGMETCNVKPDIVTWNSVLSGHLHNGSYREVLNILQHMLIAGFEPNTRTITTVLQAVSEMCCRNLGKEIHCYVVRNGLDSDLYVGTSLIDMYVKNSDLDSARAVFDNVKERNIIAWNSMISGYSFNGNFEKAVSLIEQMEGEGVWPELVTYNSMVSGYSTAGRLNEALNMIRDIKNSGLTPNVVTWTALISGSSQNGHHQQALEHSYQMQGEGIKPNEATIASLLRACAGLSLLQKGKEVHCLSIRNSYTKDAFVCTALIDMYSKCGDLRSAYNVFQRVPNKKVASWNSMIMGFSTNGHGQDAISLFHRMLEDKLQPDAITMTGLLTACKHSGQIDKGWKYFDSMETEYGITPTIQHYSCMVDLLGRCGYLDEAWDFIRGMPIEPDASVWGAFLGSCRIHDNIQVGEIAAKELFKIEPDNPANYVLLMNMYAARQRWNDADKVKDLMDIRSVKLGNVWSWIEINKKVHVFSATGNHDEDGEIYFELYRLISEIKKMGYIPDTKCVYQNVDEKEKEKALLSHTEKMAITYGLIKTKANNPIRVIKNTRTCADCHTFAKYISLVRKRQIILKDGTHFHHFIQGACSCRDFW</sequence>
<dbReference type="Pfam" id="PF20431">
    <property type="entry name" value="E_motif"/>
    <property type="match status" value="1"/>
</dbReference>
<feature type="repeat" description="PPR" evidence="3">
    <location>
        <begin position="477"/>
        <end position="511"/>
    </location>
</feature>
<feature type="repeat" description="PPR" evidence="3">
    <location>
        <begin position="275"/>
        <end position="305"/>
    </location>
</feature>
<feature type="repeat" description="PPR" evidence="3">
    <location>
        <begin position="341"/>
        <end position="375"/>
    </location>
</feature>
<accession>A0A2G9I9U0</accession>
<dbReference type="Pfam" id="PF14432">
    <property type="entry name" value="DYW_deaminase"/>
    <property type="match status" value="1"/>
</dbReference>
<feature type="repeat" description="PPR" evidence="3">
    <location>
        <begin position="442"/>
        <end position="476"/>
    </location>
</feature>
<dbReference type="Pfam" id="PF01535">
    <property type="entry name" value="PPR"/>
    <property type="match status" value="6"/>
</dbReference>
<comment type="caution">
    <text evidence="5">The sequence shown here is derived from an EMBL/GenBank/DDBJ whole genome shotgun (WGS) entry which is preliminary data.</text>
</comment>
<dbReference type="Pfam" id="PF13041">
    <property type="entry name" value="PPR_2"/>
    <property type="match status" value="3"/>
</dbReference>
<evidence type="ECO:0000256" key="3">
    <source>
        <dbReference type="PROSITE-ProRule" id="PRU00708"/>
    </source>
</evidence>
<dbReference type="PANTHER" id="PTHR47926:SF539">
    <property type="entry name" value="DYW DOMAIN-CONTAINING PROTEIN"/>
    <property type="match status" value="1"/>
</dbReference>
<dbReference type="FunFam" id="1.25.40.10:FF:000073">
    <property type="entry name" value="Pentatricopeptide repeat-containing protein chloroplastic"/>
    <property type="match status" value="1"/>
</dbReference>
<feature type="domain" description="DYW" evidence="4">
    <location>
        <begin position="827"/>
        <end position="919"/>
    </location>
</feature>
<dbReference type="Gene3D" id="1.25.40.10">
    <property type="entry name" value="Tetratricopeptide repeat domain"/>
    <property type="match status" value="4"/>
</dbReference>
<feature type="repeat" description="PPR" evidence="3">
    <location>
        <begin position="582"/>
        <end position="612"/>
    </location>
</feature>
<dbReference type="OrthoDB" id="185373at2759"/>
<dbReference type="PROSITE" id="PS51375">
    <property type="entry name" value="PPR"/>
    <property type="match status" value="8"/>
</dbReference>
<dbReference type="InterPro" id="IPR032867">
    <property type="entry name" value="DYW_dom"/>
</dbReference>
<reference evidence="6" key="1">
    <citation type="journal article" date="2018" name="Gigascience">
        <title>Genome assembly of the Pink Ipe (Handroanthus impetiginosus, Bignoniaceae), a highly valued, ecologically keystone Neotropical timber forest tree.</title>
        <authorList>
            <person name="Silva-Junior O.B."/>
            <person name="Grattapaglia D."/>
            <person name="Novaes E."/>
            <person name="Collevatti R.G."/>
        </authorList>
    </citation>
    <scope>NUCLEOTIDE SEQUENCE [LARGE SCALE GENOMIC DNA]</scope>
    <source>
        <strain evidence="6">cv. UFG-1</strain>
    </source>
</reference>
<feature type="repeat" description="PPR" evidence="3">
    <location>
        <begin position="306"/>
        <end position="340"/>
    </location>
</feature>
<protein>
    <recommendedName>
        <fullName evidence="4">DYW domain-containing protein</fullName>
    </recommendedName>
</protein>
<evidence type="ECO:0000259" key="4">
    <source>
        <dbReference type="Pfam" id="PF14432"/>
    </source>
</evidence>
<dbReference type="InterPro" id="IPR046960">
    <property type="entry name" value="PPR_At4g14850-like_plant"/>
</dbReference>
<evidence type="ECO:0000256" key="2">
    <source>
        <dbReference type="ARBA" id="ARBA00022737"/>
    </source>
</evidence>
<dbReference type="FunFam" id="1.25.40.10:FF:000393">
    <property type="entry name" value="Pentatricopeptide repeat-containing protein At1g20230"/>
    <property type="match status" value="1"/>
</dbReference>
<feature type="repeat" description="PPR" evidence="3">
    <location>
        <begin position="512"/>
        <end position="546"/>
    </location>
</feature>
<dbReference type="Proteomes" id="UP000231279">
    <property type="component" value="Unassembled WGS sequence"/>
</dbReference>
<dbReference type="FunFam" id="1.25.40.10:FF:000682">
    <property type="entry name" value="Pentatricopeptide repeat-containing protein At3g16610"/>
    <property type="match status" value="1"/>
</dbReference>
<keyword evidence="2" id="KW-0677">Repeat</keyword>